<keyword evidence="4" id="KW-1185">Reference proteome</keyword>
<evidence type="ECO:0000256" key="2">
    <source>
        <dbReference type="SAM" id="SignalP"/>
    </source>
</evidence>
<feature type="signal peptide" evidence="2">
    <location>
        <begin position="1"/>
        <end position="22"/>
    </location>
</feature>
<feature type="chain" id="PRO_5020401055" evidence="2">
    <location>
        <begin position="23"/>
        <end position="323"/>
    </location>
</feature>
<reference evidence="4" key="1">
    <citation type="journal article" date="2018" name="Nat. Microbiol.">
        <title>Leveraging single-cell genomics to expand the fungal tree of life.</title>
        <authorList>
            <person name="Ahrendt S.R."/>
            <person name="Quandt C.A."/>
            <person name="Ciobanu D."/>
            <person name="Clum A."/>
            <person name="Salamov A."/>
            <person name="Andreopoulos B."/>
            <person name="Cheng J.F."/>
            <person name="Woyke T."/>
            <person name="Pelin A."/>
            <person name="Henrissat B."/>
            <person name="Reynolds N.K."/>
            <person name="Benny G.L."/>
            <person name="Smith M.E."/>
            <person name="James T.Y."/>
            <person name="Grigoriev I.V."/>
        </authorList>
    </citation>
    <scope>NUCLEOTIDE SEQUENCE [LARGE SCALE GENOMIC DNA]</scope>
    <source>
        <strain evidence="4">RSA 468</strain>
    </source>
</reference>
<evidence type="ECO:0000313" key="3">
    <source>
        <dbReference type="EMBL" id="RKP40189.1"/>
    </source>
</evidence>
<sequence length="323" mass="34711">MHLSTTVFKLGLAAGLPCFISARPLPGDMATSTPSVGSAEQSLLCPLDVLARSGPDGQVSRQLSLPSSSDSGPNEFLSEYCPELFMDSEFPFQGSIQWDLDNYDDEHVQTSAGTWEGHSRWNDNCFEMVQNSSNNNRVEPSNGSEAGPTYKCPDVPSEVPDQGNSGSDFESVDSDESSVISCLQDIGMELAEYCAIYGTVDESSPAGVDCQTEDEYADVTVELSDTEACEVLVDVEGASSFIETQRVKCGDCDSKADAPASPEHISSEDAGNIDYNGVVKDHPAKVSDGGHSDTETDLKTMLEESPDIINQPLKGYRLTQEDL</sequence>
<proteinExistence type="predicted"/>
<name>A0A4V1J5T6_9FUNG</name>
<feature type="compositionally biased region" description="Polar residues" evidence="1">
    <location>
        <begin position="132"/>
        <end position="144"/>
    </location>
</feature>
<protein>
    <submittedName>
        <fullName evidence="3">Uncharacterized protein</fullName>
    </submittedName>
</protein>
<dbReference type="EMBL" id="ML002220">
    <property type="protein sequence ID" value="RKP40189.1"/>
    <property type="molecule type" value="Genomic_DNA"/>
</dbReference>
<evidence type="ECO:0000313" key="4">
    <source>
        <dbReference type="Proteomes" id="UP000268162"/>
    </source>
</evidence>
<evidence type="ECO:0000256" key="1">
    <source>
        <dbReference type="SAM" id="MobiDB-lite"/>
    </source>
</evidence>
<gene>
    <name evidence="3" type="ORF">BJ085DRAFT_30360</name>
</gene>
<dbReference type="Proteomes" id="UP000268162">
    <property type="component" value="Unassembled WGS sequence"/>
</dbReference>
<keyword evidence="2" id="KW-0732">Signal</keyword>
<accession>A0A4V1J5T6</accession>
<dbReference type="AlphaFoldDB" id="A0A4V1J5T6"/>
<organism evidence="3 4">
    <name type="scientific">Dimargaris cristalligena</name>
    <dbReference type="NCBI Taxonomy" id="215637"/>
    <lineage>
        <taxon>Eukaryota</taxon>
        <taxon>Fungi</taxon>
        <taxon>Fungi incertae sedis</taxon>
        <taxon>Zoopagomycota</taxon>
        <taxon>Kickxellomycotina</taxon>
        <taxon>Dimargaritomycetes</taxon>
        <taxon>Dimargaritales</taxon>
        <taxon>Dimargaritaceae</taxon>
        <taxon>Dimargaris</taxon>
    </lineage>
</organism>
<feature type="region of interest" description="Disordered" evidence="1">
    <location>
        <begin position="132"/>
        <end position="173"/>
    </location>
</feature>